<protein>
    <recommendedName>
        <fullName evidence="4">Lipoprotein</fullName>
    </recommendedName>
</protein>
<accession>E6WZ36</accession>
<sequence>MSKKVLGCVLPLVLLLTACTPGPAAPRRVGKSLYLNKRYMKFEVDNGPSYRDVRLSDGSVMHYWRSDYGNLIAAALGRDDSYPDYCELALRTDKNGIVREITVLEESIICGEVLK</sequence>
<dbReference type="EMBL" id="CP002452">
    <property type="protein sequence ID" value="ADV45486.1"/>
    <property type="molecule type" value="Genomic_DNA"/>
</dbReference>
<dbReference type="RefSeq" id="WP_013553183.1">
    <property type="nucleotide sequence ID" value="NC_014935.1"/>
</dbReference>
<feature type="chain" id="PRO_5003214707" description="Lipoprotein" evidence="1">
    <location>
        <begin position="25"/>
        <end position="115"/>
    </location>
</feature>
<dbReference type="Proteomes" id="UP000008633">
    <property type="component" value="Chromosome"/>
</dbReference>
<name>E6WZ36_NITSE</name>
<evidence type="ECO:0000313" key="3">
    <source>
        <dbReference type="Proteomes" id="UP000008633"/>
    </source>
</evidence>
<keyword evidence="1" id="KW-0732">Signal</keyword>
<reference evidence="3" key="2">
    <citation type="submission" date="2011-01" db="EMBL/GenBank/DDBJ databases">
        <title>The complete genome of Nitratifractor salsuginis DSM 16511.</title>
        <authorList>
            <consortium name="US DOE Joint Genome Institute (JGI-PGF)"/>
            <person name="Lucas S."/>
            <person name="Copeland A."/>
            <person name="Lapidus A."/>
            <person name="Bruce D."/>
            <person name="Goodwin L."/>
            <person name="Pitluck S."/>
            <person name="Kyrpides N."/>
            <person name="Mavromatis K."/>
            <person name="Ivanova N."/>
            <person name="Mikhailova N."/>
            <person name="Zeytun A."/>
            <person name="Detter J.C."/>
            <person name="Tapia R."/>
            <person name="Han C."/>
            <person name="Land M."/>
            <person name="Hauser L."/>
            <person name="Markowitz V."/>
            <person name="Cheng J.-F."/>
            <person name="Hugenholtz P."/>
            <person name="Woyke T."/>
            <person name="Wu D."/>
            <person name="Tindall B."/>
            <person name="Schuetze A."/>
            <person name="Brambilla E."/>
            <person name="Klenk H.-P."/>
            <person name="Eisen J.A."/>
        </authorList>
    </citation>
    <scope>NUCLEOTIDE SEQUENCE [LARGE SCALE GENOMIC DNA]</scope>
    <source>
        <strain evidence="3">DSM 16511 / JCM 12458 / E9I37-1</strain>
    </source>
</reference>
<evidence type="ECO:0000256" key="1">
    <source>
        <dbReference type="SAM" id="SignalP"/>
    </source>
</evidence>
<reference evidence="2 3" key="1">
    <citation type="journal article" date="2011" name="Stand. Genomic Sci.">
        <title>Complete genome sequence of Nitratifractor salsuginis type strain (E9I37-1).</title>
        <authorList>
            <person name="Anderson I."/>
            <person name="Sikorski J."/>
            <person name="Zeytun A."/>
            <person name="Nolan M."/>
            <person name="Lapidus A."/>
            <person name="Lucas S."/>
            <person name="Hammon N."/>
            <person name="Deshpande S."/>
            <person name="Cheng J.F."/>
            <person name="Tapia R."/>
            <person name="Han C."/>
            <person name="Goodwin L."/>
            <person name="Pitluck S."/>
            <person name="Liolios K."/>
            <person name="Pagani I."/>
            <person name="Ivanova N."/>
            <person name="Huntemann M."/>
            <person name="Mavromatis K."/>
            <person name="Ovchinikova G."/>
            <person name="Pati A."/>
            <person name="Chen A."/>
            <person name="Palaniappan K."/>
            <person name="Land M."/>
            <person name="Hauser L."/>
            <person name="Brambilla E.M."/>
            <person name="Ngatchou-Djao O.D."/>
            <person name="Rohde M."/>
            <person name="Tindall B.J."/>
            <person name="Goker M."/>
            <person name="Detter J.C."/>
            <person name="Woyke T."/>
            <person name="Bristow J."/>
            <person name="Eisen J.A."/>
            <person name="Markowitz V."/>
            <person name="Hugenholtz P."/>
            <person name="Klenk H.P."/>
            <person name="Kyrpides N.C."/>
        </authorList>
    </citation>
    <scope>NUCLEOTIDE SEQUENCE [LARGE SCALE GENOMIC DNA]</scope>
    <source>
        <strain evidence="3">DSM 16511 / JCM 12458 / E9I37-1</strain>
    </source>
</reference>
<dbReference type="HOGENOM" id="CLU_2106397_0_0_7"/>
<feature type="signal peptide" evidence="1">
    <location>
        <begin position="1"/>
        <end position="24"/>
    </location>
</feature>
<evidence type="ECO:0008006" key="4">
    <source>
        <dbReference type="Google" id="ProtNLM"/>
    </source>
</evidence>
<dbReference type="KEGG" id="nsa:Nitsa_0214"/>
<organism evidence="2 3">
    <name type="scientific">Nitratifractor salsuginis (strain DSM 16511 / JCM 12458 / E9I37-1)</name>
    <dbReference type="NCBI Taxonomy" id="749222"/>
    <lineage>
        <taxon>Bacteria</taxon>
        <taxon>Pseudomonadati</taxon>
        <taxon>Campylobacterota</taxon>
        <taxon>Epsilonproteobacteria</taxon>
        <taxon>Campylobacterales</taxon>
        <taxon>Sulfurovaceae</taxon>
        <taxon>Nitratifractor</taxon>
    </lineage>
</organism>
<dbReference type="STRING" id="749222.Nitsa_0214"/>
<dbReference type="AlphaFoldDB" id="E6WZ36"/>
<dbReference type="PROSITE" id="PS51257">
    <property type="entry name" value="PROKAR_LIPOPROTEIN"/>
    <property type="match status" value="1"/>
</dbReference>
<proteinExistence type="predicted"/>
<keyword evidence="3" id="KW-1185">Reference proteome</keyword>
<evidence type="ECO:0000313" key="2">
    <source>
        <dbReference type="EMBL" id="ADV45486.1"/>
    </source>
</evidence>
<gene>
    <name evidence="2" type="ordered locus">Nitsa_0214</name>
</gene>